<dbReference type="Pfam" id="PF00210">
    <property type="entry name" value="Ferritin"/>
    <property type="match status" value="1"/>
</dbReference>
<comment type="catalytic activity">
    <reaction evidence="7">
        <text>4 Fe(2+) + O2 + 6 H2O = 4 iron(III) oxide-hydroxide + 12 H(+)</text>
        <dbReference type="Rhea" id="RHEA:11972"/>
        <dbReference type="ChEBI" id="CHEBI:15377"/>
        <dbReference type="ChEBI" id="CHEBI:15378"/>
        <dbReference type="ChEBI" id="CHEBI:15379"/>
        <dbReference type="ChEBI" id="CHEBI:29033"/>
        <dbReference type="ChEBI" id="CHEBI:78619"/>
        <dbReference type="EC" id="1.16.3.2"/>
    </reaction>
</comment>
<dbReference type="GO" id="GO:0006879">
    <property type="term" value="P:intracellular iron ion homeostasis"/>
    <property type="evidence" value="ECO:0007669"/>
    <property type="project" value="UniProtKB-KW"/>
</dbReference>
<dbReference type="CDD" id="cd01055">
    <property type="entry name" value="Nonheme_Ferritin"/>
    <property type="match status" value="1"/>
</dbReference>
<dbReference type="EC" id="1.16.3.2" evidence="7"/>
<dbReference type="GO" id="GO:0008199">
    <property type="term" value="F:ferric iron binding"/>
    <property type="evidence" value="ECO:0007669"/>
    <property type="project" value="InterPro"/>
</dbReference>
<dbReference type="GO" id="GO:0005829">
    <property type="term" value="C:cytosol"/>
    <property type="evidence" value="ECO:0007669"/>
    <property type="project" value="TreeGrafter"/>
</dbReference>
<dbReference type="RefSeq" id="WP_307904063.1">
    <property type="nucleotide sequence ID" value="NZ_AP027059.1"/>
</dbReference>
<evidence type="ECO:0000256" key="7">
    <source>
        <dbReference type="RuleBase" id="RU361145"/>
    </source>
</evidence>
<evidence type="ECO:0000256" key="1">
    <source>
        <dbReference type="ARBA" id="ARBA00006950"/>
    </source>
</evidence>
<feature type="domain" description="Ferritin-like diiron" evidence="8">
    <location>
        <begin position="1"/>
        <end position="144"/>
    </location>
</feature>
<evidence type="ECO:0000256" key="6">
    <source>
        <dbReference type="PIRSR" id="PIRSR601519-1"/>
    </source>
</evidence>
<dbReference type="GO" id="GO:0006826">
    <property type="term" value="P:iron ion transport"/>
    <property type="evidence" value="ECO:0007669"/>
    <property type="project" value="InterPro"/>
</dbReference>
<dbReference type="InterPro" id="IPR041719">
    <property type="entry name" value="Ferritin_prok"/>
</dbReference>
<dbReference type="SUPFAM" id="SSF47240">
    <property type="entry name" value="Ferritin-like"/>
    <property type="match status" value="1"/>
</dbReference>
<dbReference type="InterPro" id="IPR012347">
    <property type="entry name" value="Ferritin-like"/>
</dbReference>
<evidence type="ECO:0000256" key="5">
    <source>
        <dbReference type="ARBA" id="ARBA00023004"/>
    </source>
</evidence>
<gene>
    <name evidence="9" type="ORF">HLVA_17910</name>
</gene>
<reference evidence="9 10" key="1">
    <citation type="submission" date="2022-11" db="EMBL/GenBank/DDBJ databases">
        <title>Haliovirga abyssi gen. nov., sp. nov., a mesophilic fermentative bacterium isolated from the Iheya North hydrothermal field and the proposal of Haliovirgaceae fam. nov.</title>
        <authorList>
            <person name="Miyazaki U."/>
            <person name="Tame A."/>
            <person name="Miyazaki J."/>
            <person name="Takai K."/>
            <person name="Sawayama S."/>
            <person name="Kitajima M."/>
            <person name="Okamoto A."/>
            <person name="Nakagawa S."/>
        </authorList>
    </citation>
    <scope>NUCLEOTIDE SEQUENCE [LARGE SCALE GENOMIC DNA]</scope>
    <source>
        <strain evidence="9 10">IC12</strain>
    </source>
</reference>
<evidence type="ECO:0000256" key="2">
    <source>
        <dbReference type="ARBA" id="ARBA00022434"/>
    </source>
</evidence>
<dbReference type="EMBL" id="AP027059">
    <property type="protein sequence ID" value="BDU51222.1"/>
    <property type="molecule type" value="Genomic_DNA"/>
</dbReference>
<keyword evidence="7" id="KW-0963">Cytoplasm</keyword>
<comment type="similarity">
    <text evidence="1 7">Belongs to the ferritin family. Prokaryotic subfamily.</text>
</comment>
<dbReference type="GO" id="GO:0008198">
    <property type="term" value="F:ferrous iron binding"/>
    <property type="evidence" value="ECO:0007669"/>
    <property type="project" value="TreeGrafter"/>
</dbReference>
<name>A0AAU9DMH8_9FUSO</name>
<evidence type="ECO:0000256" key="3">
    <source>
        <dbReference type="ARBA" id="ARBA00022723"/>
    </source>
</evidence>
<dbReference type="KEGG" id="haby:HLVA_17910"/>
<organism evidence="9 10">
    <name type="scientific">Haliovirga abyssi</name>
    <dbReference type="NCBI Taxonomy" id="2996794"/>
    <lineage>
        <taxon>Bacteria</taxon>
        <taxon>Fusobacteriati</taxon>
        <taxon>Fusobacteriota</taxon>
        <taxon>Fusobacteriia</taxon>
        <taxon>Fusobacteriales</taxon>
        <taxon>Haliovirgaceae</taxon>
        <taxon>Haliovirga</taxon>
    </lineage>
</organism>
<dbReference type="InterPro" id="IPR009078">
    <property type="entry name" value="Ferritin-like_SF"/>
</dbReference>
<keyword evidence="10" id="KW-1185">Reference proteome</keyword>
<dbReference type="GO" id="GO:0004322">
    <property type="term" value="F:ferroxidase activity"/>
    <property type="evidence" value="ECO:0007669"/>
    <property type="project" value="TreeGrafter"/>
</dbReference>
<keyword evidence="3 6" id="KW-0479">Metal-binding</keyword>
<dbReference type="Proteomes" id="UP001321582">
    <property type="component" value="Chromosome"/>
</dbReference>
<keyword evidence="2 7" id="KW-0409">Iron storage</keyword>
<dbReference type="PANTHER" id="PTHR11431:SF127">
    <property type="entry name" value="BACTERIAL NON-HEME FERRITIN"/>
    <property type="match status" value="1"/>
</dbReference>
<protein>
    <recommendedName>
        <fullName evidence="7">Ferritin</fullName>
        <ecNumber evidence="7">1.16.3.2</ecNumber>
    </recommendedName>
</protein>
<dbReference type="GO" id="GO:0042802">
    <property type="term" value="F:identical protein binding"/>
    <property type="evidence" value="ECO:0007669"/>
    <property type="project" value="UniProtKB-ARBA"/>
</dbReference>
<dbReference type="AlphaFoldDB" id="A0AAU9DMH8"/>
<keyword evidence="5 6" id="KW-0408">Iron</keyword>
<dbReference type="FunFam" id="1.20.1260.10:FF:000001">
    <property type="entry name" value="Non-heme ferritin"/>
    <property type="match status" value="1"/>
</dbReference>
<feature type="binding site" evidence="6">
    <location>
        <position position="93"/>
    </location>
    <ligand>
        <name>Fe cation</name>
        <dbReference type="ChEBI" id="CHEBI:24875"/>
        <label>1</label>
    </ligand>
</feature>
<dbReference type="Gene3D" id="1.20.1260.10">
    <property type="match status" value="1"/>
</dbReference>
<comment type="function">
    <text evidence="7">Iron-storage protein.</text>
</comment>
<feature type="binding site" evidence="6">
    <location>
        <position position="49"/>
    </location>
    <ligand>
        <name>Fe cation</name>
        <dbReference type="ChEBI" id="CHEBI:24875"/>
        <label>1</label>
    </ligand>
</feature>
<evidence type="ECO:0000313" key="10">
    <source>
        <dbReference type="Proteomes" id="UP001321582"/>
    </source>
</evidence>
<dbReference type="PANTHER" id="PTHR11431">
    <property type="entry name" value="FERRITIN"/>
    <property type="match status" value="1"/>
</dbReference>
<dbReference type="InterPro" id="IPR001519">
    <property type="entry name" value="Ferritin"/>
</dbReference>
<evidence type="ECO:0000259" key="8">
    <source>
        <dbReference type="PROSITE" id="PS50905"/>
    </source>
</evidence>
<keyword evidence="4" id="KW-0560">Oxidoreductase</keyword>
<dbReference type="InterPro" id="IPR009040">
    <property type="entry name" value="Ferritin-like_diiron"/>
</dbReference>
<evidence type="ECO:0000256" key="4">
    <source>
        <dbReference type="ARBA" id="ARBA00023002"/>
    </source>
</evidence>
<feature type="binding site" evidence="6">
    <location>
        <position position="126"/>
    </location>
    <ligand>
        <name>Fe cation</name>
        <dbReference type="ChEBI" id="CHEBI:24875"/>
        <label>1</label>
    </ligand>
</feature>
<evidence type="ECO:0000313" key="9">
    <source>
        <dbReference type="EMBL" id="BDU51222.1"/>
    </source>
</evidence>
<dbReference type="PROSITE" id="PS50905">
    <property type="entry name" value="FERRITIN_LIKE"/>
    <property type="match status" value="1"/>
</dbReference>
<comment type="subcellular location">
    <subcellularLocation>
        <location evidence="7">Cytoplasm</location>
    </subcellularLocation>
</comment>
<proteinExistence type="inferred from homology"/>
<feature type="binding site" evidence="6">
    <location>
        <position position="52"/>
    </location>
    <ligand>
        <name>Fe cation</name>
        <dbReference type="ChEBI" id="CHEBI:24875"/>
        <label>1</label>
    </ligand>
</feature>
<dbReference type="InterPro" id="IPR008331">
    <property type="entry name" value="Ferritin_DPS_dom"/>
</dbReference>
<accession>A0AAU9DMH8</accession>
<feature type="binding site" evidence="6">
    <location>
        <position position="16"/>
    </location>
    <ligand>
        <name>Fe cation</name>
        <dbReference type="ChEBI" id="CHEBI:24875"/>
        <label>1</label>
    </ligand>
</feature>
<sequence length="169" mass="19680">MNKRVEEVLNVQINREIYSSYLYLSMSAYFNATGLKGMANWTKIQYQEELSHAMKMFDYVNERGGRVILEQIERPAIEWTSPLDVFEGVLSHEEYITKNINELMSIATEEKDYATVNFLQWFVGEQVEEEANVNEILDQLNLIGDNKMGLVMLDKELVQRVFVDPTLNI</sequence>